<comment type="caution">
    <text evidence="1">The sequence shown here is derived from an EMBL/GenBank/DDBJ whole genome shotgun (WGS) entry which is preliminary data.</text>
</comment>
<proteinExistence type="predicted"/>
<accession>A0ACB7GC99</accession>
<reference evidence="2" key="1">
    <citation type="journal article" date="2016" name="Nat. Biotechnol.">
        <title>Sequencing wild and cultivated cassava and related species reveals extensive interspecific hybridization and genetic diversity.</title>
        <authorList>
            <person name="Bredeson J.V."/>
            <person name="Lyons J.B."/>
            <person name="Prochnik S.E."/>
            <person name="Wu G.A."/>
            <person name="Ha C.M."/>
            <person name="Edsinger-Gonzales E."/>
            <person name="Grimwood J."/>
            <person name="Schmutz J."/>
            <person name="Rabbi I.Y."/>
            <person name="Egesi C."/>
            <person name="Nauluvula P."/>
            <person name="Lebot V."/>
            <person name="Ndunguru J."/>
            <person name="Mkamilo G."/>
            <person name="Bart R.S."/>
            <person name="Setter T.L."/>
            <person name="Gleadow R.M."/>
            <person name="Kulakow P."/>
            <person name="Ferguson M.E."/>
            <person name="Rounsley S."/>
            <person name="Rokhsar D.S."/>
        </authorList>
    </citation>
    <scope>NUCLEOTIDE SEQUENCE [LARGE SCALE GENOMIC DNA]</scope>
    <source>
        <strain evidence="2">cv. AM560-2</strain>
    </source>
</reference>
<organism evidence="1 2">
    <name type="scientific">Manihot esculenta</name>
    <name type="common">Cassava</name>
    <name type="synonym">Jatropha manihot</name>
    <dbReference type="NCBI Taxonomy" id="3983"/>
    <lineage>
        <taxon>Eukaryota</taxon>
        <taxon>Viridiplantae</taxon>
        <taxon>Streptophyta</taxon>
        <taxon>Embryophyta</taxon>
        <taxon>Tracheophyta</taxon>
        <taxon>Spermatophyta</taxon>
        <taxon>Magnoliopsida</taxon>
        <taxon>eudicotyledons</taxon>
        <taxon>Gunneridae</taxon>
        <taxon>Pentapetalae</taxon>
        <taxon>rosids</taxon>
        <taxon>fabids</taxon>
        <taxon>Malpighiales</taxon>
        <taxon>Euphorbiaceae</taxon>
        <taxon>Crotonoideae</taxon>
        <taxon>Manihoteae</taxon>
        <taxon>Manihot</taxon>
    </lineage>
</organism>
<evidence type="ECO:0000313" key="1">
    <source>
        <dbReference type="EMBL" id="KAG8637439.1"/>
    </source>
</evidence>
<protein>
    <submittedName>
        <fullName evidence="1">Uncharacterized protein</fullName>
    </submittedName>
</protein>
<evidence type="ECO:0000313" key="2">
    <source>
        <dbReference type="Proteomes" id="UP000091857"/>
    </source>
</evidence>
<dbReference type="Proteomes" id="UP000091857">
    <property type="component" value="Chromosome 15"/>
</dbReference>
<gene>
    <name evidence="1" type="ORF">MANES_15G121950v8</name>
</gene>
<dbReference type="EMBL" id="CM004401">
    <property type="protein sequence ID" value="KAG8637439.1"/>
    <property type="molecule type" value="Genomic_DNA"/>
</dbReference>
<name>A0ACB7GC99_MANES</name>
<sequence>MDCLCPYGLSLSNSQISYDQNTPCFFLQAKAKSKGWIWRILKFGAFSG</sequence>
<keyword evidence="2" id="KW-1185">Reference proteome</keyword>